<dbReference type="EMBL" id="FNFB01000001">
    <property type="protein sequence ID" value="SDJ40420.1"/>
    <property type="molecule type" value="Genomic_DNA"/>
</dbReference>
<feature type="chain" id="PRO_5011535109" evidence="5">
    <location>
        <begin position="22"/>
        <end position="549"/>
    </location>
</feature>
<dbReference type="Gene3D" id="3.40.50.1820">
    <property type="entry name" value="alpha/beta hydrolase"/>
    <property type="match status" value="1"/>
</dbReference>
<organism evidence="7 8">
    <name type="scientific">Nonomuraea maritima</name>
    <dbReference type="NCBI Taxonomy" id="683260"/>
    <lineage>
        <taxon>Bacteria</taxon>
        <taxon>Bacillati</taxon>
        <taxon>Actinomycetota</taxon>
        <taxon>Actinomycetes</taxon>
        <taxon>Streptosporangiales</taxon>
        <taxon>Streptosporangiaceae</taxon>
        <taxon>Nonomuraea</taxon>
    </lineage>
</organism>
<keyword evidence="3 7" id="KW-0378">Hydrolase</keyword>
<evidence type="ECO:0000256" key="5">
    <source>
        <dbReference type="SAM" id="SignalP"/>
    </source>
</evidence>
<evidence type="ECO:0000256" key="2">
    <source>
        <dbReference type="ARBA" id="ARBA00022729"/>
    </source>
</evidence>
<accession>A0A1G8TIB9</accession>
<dbReference type="GO" id="GO:0016787">
    <property type="term" value="F:hydrolase activity"/>
    <property type="evidence" value="ECO:0007669"/>
    <property type="project" value="UniProtKB-KW"/>
</dbReference>
<dbReference type="SUPFAM" id="SSF53474">
    <property type="entry name" value="alpha/beta-Hydrolases"/>
    <property type="match status" value="1"/>
</dbReference>
<reference evidence="7 8" key="1">
    <citation type="submission" date="2016-10" db="EMBL/GenBank/DDBJ databases">
        <authorList>
            <person name="de Groot N.N."/>
        </authorList>
    </citation>
    <scope>NUCLEOTIDE SEQUENCE [LARGE SCALE GENOMIC DNA]</scope>
    <source>
        <strain evidence="7 8">CGMCC 4.5681</strain>
    </source>
</reference>
<dbReference type="Proteomes" id="UP000198683">
    <property type="component" value="Unassembled WGS sequence"/>
</dbReference>
<dbReference type="PANTHER" id="PTHR43248:SF29">
    <property type="entry name" value="TRIPEPTIDYL AMINOPEPTIDASE"/>
    <property type="match status" value="1"/>
</dbReference>
<dbReference type="Pfam" id="PF00561">
    <property type="entry name" value="Abhydrolase_1"/>
    <property type="match status" value="1"/>
</dbReference>
<name>A0A1G8TIB9_9ACTN</name>
<dbReference type="AlphaFoldDB" id="A0A1G8TIB9"/>
<protein>
    <submittedName>
        <fullName evidence="7">Alpha/beta hydrolase fold</fullName>
    </submittedName>
</protein>
<feature type="region of interest" description="Disordered" evidence="4">
    <location>
        <begin position="490"/>
        <end position="536"/>
    </location>
</feature>
<evidence type="ECO:0000313" key="7">
    <source>
        <dbReference type="EMBL" id="SDJ40420.1"/>
    </source>
</evidence>
<feature type="compositionally biased region" description="Low complexity" evidence="4">
    <location>
        <begin position="519"/>
        <end position="536"/>
    </location>
</feature>
<proteinExistence type="inferred from homology"/>
<evidence type="ECO:0000256" key="1">
    <source>
        <dbReference type="ARBA" id="ARBA00010088"/>
    </source>
</evidence>
<evidence type="ECO:0000256" key="4">
    <source>
        <dbReference type="SAM" id="MobiDB-lite"/>
    </source>
</evidence>
<sequence length="549" mass="60188">MKRLVGVVAGLAVLVAGVGSANGTAVAGGRAASSTVSWGPCPATDGREAPDDLECATVRVPLDYREPMGHQIEIAINRVRARVSRDANHLGTLLLNPGGPGASGRELTRYVATSLPADVSARYDIVGFDPRGVGASEPAVRCVDPEVYYRAPRVDAVPRNAAQERILLDRARQYATQCGNHWSWLLPYMTTENSARDMDRIRAALGEAQISYLGYSYGTYLGAVYATLFPQRVKRLVMDSSVDPTAVWYDSNLRQNLAFERRHRQFLAWVARNNSVYRLGRTQEETSFAYYALRDRLRTRPAGGVVGPSELDDTFTFAGYTDKVWPEFARAWSSYVRHGDVDGLVAAFNKHGRTDAKEENGYAVYLSVQCRDARWPRDWATWRTDMTRMHREAPFMTWPNAWYNAPCAFWPARGGTPVEVKASPKLPPFLILQSRHDAATPYRGALTMAEQFPRARMVLDAGGNHGVSLSGNRCVDRHLAAYLRDGSLPQRSARCAASPTPQADPQHGAHRSAERHRAATAPTGPTGPTAPATPDALGIVGVVGPLIGR</sequence>
<dbReference type="RefSeq" id="WP_090759396.1">
    <property type="nucleotide sequence ID" value="NZ_FNFB01000001.1"/>
</dbReference>
<keyword evidence="8" id="KW-1185">Reference proteome</keyword>
<evidence type="ECO:0000259" key="6">
    <source>
        <dbReference type="Pfam" id="PF00561"/>
    </source>
</evidence>
<comment type="similarity">
    <text evidence="1">Belongs to the peptidase S33 family.</text>
</comment>
<evidence type="ECO:0000313" key="8">
    <source>
        <dbReference type="Proteomes" id="UP000198683"/>
    </source>
</evidence>
<dbReference type="OrthoDB" id="3930934at2"/>
<dbReference type="STRING" id="683260.SAMN05421874_101704"/>
<feature type="domain" description="AB hydrolase-1" evidence="6">
    <location>
        <begin position="92"/>
        <end position="468"/>
    </location>
</feature>
<feature type="signal peptide" evidence="5">
    <location>
        <begin position="1"/>
        <end position="21"/>
    </location>
</feature>
<evidence type="ECO:0000256" key="3">
    <source>
        <dbReference type="ARBA" id="ARBA00022801"/>
    </source>
</evidence>
<gene>
    <name evidence="7" type="ORF">SAMN05421874_101704</name>
</gene>
<dbReference type="InterPro" id="IPR051601">
    <property type="entry name" value="Serine_prot/Carboxylest_S33"/>
</dbReference>
<dbReference type="PANTHER" id="PTHR43248">
    <property type="entry name" value="2-SUCCINYL-6-HYDROXY-2,4-CYCLOHEXADIENE-1-CARBOXYLATE SYNTHASE"/>
    <property type="match status" value="1"/>
</dbReference>
<dbReference type="InterPro" id="IPR000073">
    <property type="entry name" value="AB_hydrolase_1"/>
</dbReference>
<dbReference type="InterPro" id="IPR029058">
    <property type="entry name" value="AB_hydrolase_fold"/>
</dbReference>
<keyword evidence="2 5" id="KW-0732">Signal</keyword>